<dbReference type="RefSeq" id="WP_106003047.1">
    <property type="nucleotide sequence ID" value="NZ_CP027527.1"/>
</dbReference>
<dbReference type="GO" id="GO:0016758">
    <property type="term" value="F:hexosyltransferase activity"/>
    <property type="evidence" value="ECO:0007669"/>
    <property type="project" value="TreeGrafter"/>
</dbReference>
<dbReference type="PANTHER" id="PTHR45947">
    <property type="entry name" value="SULFOQUINOVOSYL TRANSFERASE SQD2"/>
    <property type="match status" value="1"/>
</dbReference>
<keyword evidence="1" id="KW-0808">Transferase</keyword>
<evidence type="ECO:0000313" key="1">
    <source>
        <dbReference type="EMBL" id="CAM76652.1"/>
    </source>
</evidence>
<dbReference type="CDD" id="cd03798">
    <property type="entry name" value="GT4_WlbH-like"/>
    <property type="match status" value="1"/>
</dbReference>
<gene>
    <name evidence="1" type="ORF">MGR_1182</name>
</gene>
<dbReference type="PANTHER" id="PTHR45947:SF3">
    <property type="entry name" value="SULFOQUINOVOSYL TRANSFERASE SQD2"/>
    <property type="match status" value="1"/>
</dbReference>
<dbReference type="SUPFAM" id="SSF53756">
    <property type="entry name" value="UDP-Glycosyltransferase/glycogen phosphorylase"/>
    <property type="match status" value="1"/>
</dbReference>
<name>A4U195_9PROT</name>
<dbReference type="InterPro" id="IPR050194">
    <property type="entry name" value="Glycosyltransferase_grp1"/>
</dbReference>
<sequence length="397" mass="43354">MAGHDVLMVTLPPFEGGVPAKTRILCNHLAALGHRVTVAWYATFAHHSQANAACWQILAGRHPTTVSATAFDHFSGYAVGSWLPELEAPYYLLSHRWQDLIDRHDRHIAVGGSPMVGHILAQAGVPHFLWCASDVMADRRDRQSHMPWPRSMVDALVTRPWLRRQQRFILRHSPLVLGVSRYTTAQMLRQGARADRTDRLPIPVDPRYFTPATAAPSADIIGFAARFEDPRKNLPLLLDAMALLRRRRPHAKLHLAGCDPSPATLARVSALGLTACIHFAGAVPAGQLADFYRSLDVFALPSWQEGLCLAGLEAMACGVPVVSTDCGGPADFVRTDISGILVKDWRADSLAQALDRALTNRAALSAGARALVVSEFSPSAFANGIATAWNRVWKEAP</sequence>
<reference evidence="1" key="1">
    <citation type="journal article" date="2007" name="J. Bacteriol.">
        <title>Comparative genome analysis of four magnetotactic bacteria reveals a complex set of group-specific genes implicated in magnetosome biomineralization and function.</title>
        <authorList>
            <person name="Richter M."/>
            <person name="Kube M."/>
            <person name="Bazylinski D.A."/>
            <person name="Lombardot T."/>
            <person name="Gloeckner F.O."/>
            <person name="Reinhardt R."/>
            <person name="Schueler D."/>
        </authorList>
    </citation>
    <scope>NUCLEOTIDE SEQUENCE</scope>
    <source>
        <strain evidence="1">MSR-1</strain>
    </source>
</reference>
<organism evidence="1">
    <name type="scientific">Magnetospirillum gryphiswaldense</name>
    <dbReference type="NCBI Taxonomy" id="55518"/>
    <lineage>
        <taxon>Bacteria</taxon>
        <taxon>Pseudomonadati</taxon>
        <taxon>Pseudomonadota</taxon>
        <taxon>Alphaproteobacteria</taxon>
        <taxon>Rhodospirillales</taxon>
        <taxon>Rhodospirillaceae</taxon>
        <taxon>Magnetospirillum</taxon>
    </lineage>
</organism>
<dbReference type="Pfam" id="PF13692">
    <property type="entry name" value="Glyco_trans_1_4"/>
    <property type="match status" value="1"/>
</dbReference>
<dbReference type="Gene3D" id="3.40.50.2000">
    <property type="entry name" value="Glycogen Phosphorylase B"/>
    <property type="match status" value="2"/>
</dbReference>
<dbReference type="AlphaFoldDB" id="A4U195"/>
<proteinExistence type="predicted"/>
<protein>
    <submittedName>
        <fullName evidence="1">Glycosyltransferase</fullName>
    </submittedName>
</protein>
<accession>A4U195</accession>
<dbReference type="EMBL" id="CU459003">
    <property type="protein sequence ID" value="CAM76652.1"/>
    <property type="molecule type" value="Genomic_DNA"/>
</dbReference>